<accession>W7IMX6</accession>
<name>W7IMX6_9PSEU</name>
<gene>
    <name evidence="2" type="ORF">UO65_6624</name>
</gene>
<organism evidence="2 3">
    <name type="scientific">Actinokineospora spheciospongiae</name>
    <dbReference type="NCBI Taxonomy" id="909613"/>
    <lineage>
        <taxon>Bacteria</taxon>
        <taxon>Bacillati</taxon>
        <taxon>Actinomycetota</taxon>
        <taxon>Actinomycetes</taxon>
        <taxon>Pseudonocardiales</taxon>
        <taxon>Pseudonocardiaceae</taxon>
        <taxon>Actinokineospora</taxon>
    </lineage>
</organism>
<dbReference type="STRING" id="909613.UO65_6624"/>
<feature type="compositionally biased region" description="Basic and acidic residues" evidence="1">
    <location>
        <begin position="38"/>
        <end position="50"/>
    </location>
</feature>
<reference evidence="2 3" key="1">
    <citation type="journal article" date="2014" name="Genome Announc.">
        <title>Draft Genome Sequence of the Antitrypanosomally Active Sponge-Associated Bacterium Actinokineospora sp. Strain EG49.</title>
        <authorList>
            <person name="Harjes J."/>
            <person name="Ryu T."/>
            <person name="Abdelmohsen U.R."/>
            <person name="Moitinho-Silva L."/>
            <person name="Horn H."/>
            <person name="Ravasi T."/>
            <person name="Hentschel U."/>
        </authorList>
    </citation>
    <scope>NUCLEOTIDE SEQUENCE [LARGE SCALE GENOMIC DNA]</scope>
    <source>
        <strain evidence="2 3">EG49</strain>
    </source>
</reference>
<comment type="caution">
    <text evidence="2">The sequence shown here is derived from an EMBL/GenBank/DDBJ whole genome shotgun (WGS) entry which is preliminary data.</text>
</comment>
<feature type="region of interest" description="Disordered" evidence="1">
    <location>
        <begin position="1"/>
        <end position="79"/>
    </location>
</feature>
<evidence type="ECO:0000313" key="2">
    <source>
        <dbReference type="EMBL" id="EWC58097.1"/>
    </source>
</evidence>
<evidence type="ECO:0000256" key="1">
    <source>
        <dbReference type="SAM" id="MobiDB-lite"/>
    </source>
</evidence>
<evidence type="ECO:0000313" key="3">
    <source>
        <dbReference type="Proteomes" id="UP000019277"/>
    </source>
</evidence>
<dbReference type="EMBL" id="AYXG01000260">
    <property type="protein sequence ID" value="EWC58097.1"/>
    <property type="molecule type" value="Genomic_DNA"/>
</dbReference>
<sequence length="79" mass="8295">MSGSRRRGPVPDVSLAFSVSNRGEVPHPFRRASPPGRRGVDPAARRRDTSVRPAPGPFGAAVLRPGGAGGPADRRGPFR</sequence>
<protein>
    <submittedName>
        <fullName evidence="2">Uncharacterized protein</fullName>
    </submittedName>
</protein>
<dbReference type="AlphaFoldDB" id="W7IMX6"/>
<proteinExistence type="predicted"/>
<keyword evidence="3" id="KW-1185">Reference proteome</keyword>
<dbReference type="Proteomes" id="UP000019277">
    <property type="component" value="Unassembled WGS sequence"/>
</dbReference>